<comment type="subcellular location">
    <subcellularLocation>
        <location evidence="3 17">Cytoplasm</location>
    </subcellularLocation>
</comment>
<protein>
    <recommendedName>
        <fullName evidence="17">UDP-N-acetylenolpyruvoylglucosamine reductase</fullName>
        <ecNumber evidence="17">1.3.1.98</ecNumber>
    </recommendedName>
    <alternativeName>
        <fullName evidence="17">UDP-N-acetylmuramate dehydrogenase</fullName>
    </alternativeName>
</protein>
<keyword evidence="14 17" id="KW-0131">Cell cycle</keyword>
<evidence type="ECO:0000256" key="13">
    <source>
        <dbReference type="ARBA" id="ARBA00023002"/>
    </source>
</evidence>
<dbReference type="InterPro" id="IPR036318">
    <property type="entry name" value="FAD-bd_PCMH-like_sf"/>
</dbReference>
<dbReference type="HAMAP" id="MF_00037">
    <property type="entry name" value="MurB"/>
    <property type="match status" value="1"/>
</dbReference>
<dbReference type="Gene3D" id="3.30.43.10">
    <property type="entry name" value="Uridine Diphospho-n-acetylenolpyruvylglucosamine Reductase, domain 2"/>
    <property type="match status" value="1"/>
</dbReference>
<keyword evidence="9 17" id="KW-0274">FAD</keyword>
<dbReference type="InterPro" id="IPR011601">
    <property type="entry name" value="MurB_C"/>
</dbReference>
<evidence type="ECO:0000256" key="14">
    <source>
        <dbReference type="ARBA" id="ARBA00023306"/>
    </source>
</evidence>
<dbReference type="OrthoDB" id="9804753at2"/>
<keyword evidence="12 17" id="KW-0573">Peptidoglycan synthesis</keyword>
<dbReference type="Pfam" id="PF02873">
    <property type="entry name" value="MurB_C"/>
    <property type="match status" value="1"/>
</dbReference>
<evidence type="ECO:0000313" key="20">
    <source>
        <dbReference type="Proteomes" id="UP000295198"/>
    </source>
</evidence>
<feature type="active site" evidence="17">
    <location>
        <position position="171"/>
    </location>
</feature>
<evidence type="ECO:0000256" key="7">
    <source>
        <dbReference type="ARBA" id="ARBA00022618"/>
    </source>
</evidence>
<dbReference type="Gene3D" id="3.90.78.10">
    <property type="entry name" value="UDP-N-acetylenolpyruvoylglucosamine reductase, C-terminal domain"/>
    <property type="match status" value="1"/>
</dbReference>
<dbReference type="GO" id="GO:0008360">
    <property type="term" value="P:regulation of cell shape"/>
    <property type="evidence" value="ECO:0007669"/>
    <property type="project" value="UniProtKB-KW"/>
</dbReference>
<evidence type="ECO:0000313" key="19">
    <source>
        <dbReference type="EMBL" id="RYP82916.1"/>
    </source>
</evidence>
<dbReference type="InterPro" id="IPR016166">
    <property type="entry name" value="FAD-bd_PCMH"/>
</dbReference>
<evidence type="ECO:0000256" key="17">
    <source>
        <dbReference type="HAMAP-Rule" id="MF_00037"/>
    </source>
</evidence>
<reference evidence="19 20" key="1">
    <citation type="submission" date="2019-01" db="EMBL/GenBank/DDBJ databases">
        <title>Nocardioides guangzhouensis sp. nov., an actinobacterium isolated from soil.</title>
        <authorList>
            <person name="Fu Y."/>
            <person name="Cai Y."/>
            <person name="Lin Z."/>
            <person name="Chen P."/>
        </authorList>
    </citation>
    <scope>NUCLEOTIDE SEQUENCE [LARGE SCALE GENOMIC DNA]</scope>
    <source>
        <strain evidence="19 20">130</strain>
    </source>
</reference>
<evidence type="ECO:0000256" key="2">
    <source>
        <dbReference type="ARBA" id="ARBA00003921"/>
    </source>
</evidence>
<dbReference type="InterPro" id="IPR016167">
    <property type="entry name" value="FAD-bd_PCMH_sub1"/>
</dbReference>
<keyword evidence="6 17" id="KW-0963">Cytoplasm</keyword>
<evidence type="ECO:0000256" key="16">
    <source>
        <dbReference type="ARBA" id="ARBA00048914"/>
    </source>
</evidence>
<dbReference type="NCBIfam" id="NF010478">
    <property type="entry name" value="PRK13903.1"/>
    <property type="match status" value="1"/>
</dbReference>
<keyword evidence="11 17" id="KW-0133">Cell shape</keyword>
<dbReference type="AlphaFoldDB" id="A0A4Q4Z789"/>
<keyword evidence="15 17" id="KW-0961">Cell wall biogenesis/degradation</keyword>
<evidence type="ECO:0000256" key="4">
    <source>
        <dbReference type="ARBA" id="ARBA00004752"/>
    </source>
</evidence>
<keyword evidence="10 17" id="KW-0521">NADP</keyword>
<evidence type="ECO:0000256" key="11">
    <source>
        <dbReference type="ARBA" id="ARBA00022960"/>
    </source>
</evidence>
<sequence length="355" mass="37245">MSEHGPGRRLAELTTLRLGGPAAHLVDATSEAEVVGTVSAADDAGRDVLLVAGGSNLVVADAGFDGTVVQISTRGIRADVEDTGDPTCGGVLVTVAAGEVWDDLVARAVNAGWVGIEALSGIPGSVGATPIQNVGAYGQEVSETVASVRTWDREDRQVRTIPAADCGFGYRTSRFKADPSRYVVLSVTFQFRTGDLGAPVKYAELARALGVEPGERATLPQVRRAVLGLRAGKGMVLDPEDHDTWSAGSFFTNPFLTAEQAAELPDDAPRFPQPDGTVKTSAAWLIERAGFGKGYGLDLHGGRASLSTKHTLALSNRGGATTEDLLRLAREVRDGVAERFGVRLVNEPVLVGCEL</sequence>
<feature type="domain" description="FAD-binding PCMH-type" evidence="18">
    <location>
        <begin position="18"/>
        <end position="194"/>
    </location>
</feature>
<proteinExistence type="inferred from homology"/>
<dbReference type="GO" id="GO:0051301">
    <property type="term" value="P:cell division"/>
    <property type="evidence" value="ECO:0007669"/>
    <property type="project" value="UniProtKB-KW"/>
</dbReference>
<evidence type="ECO:0000256" key="3">
    <source>
        <dbReference type="ARBA" id="ARBA00004496"/>
    </source>
</evidence>
<dbReference type="PROSITE" id="PS51387">
    <property type="entry name" value="FAD_PCMH"/>
    <property type="match status" value="1"/>
</dbReference>
<comment type="pathway">
    <text evidence="4 17">Cell wall biogenesis; peptidoglycan biosynthesis.</text>
</comment>
<dbReference type="InterPro" id="IPR003170">
    <property type="entry name" value="MurB"/>
</dbReference>
<comment type="cofactor">
    <cofactor evidence="1 17">
        <name>FAD</name>
        <dbReference type="ChEBI" id="CHEBI:57692"/>
    </cofactor>
</comment>
<keyword evidence="20" id="KW-1185">Reference proteome</keyword>
<comment type="function">
    <text evidence="2 17">Cell wall formation.</text>
</comment>
<feature type="active site" description="Proton donor" evidence="17">
    <location>
        <position position="249"/>
    </location>
</feature>
<dbReference type="GO" id="GO:0071949">
    <property type="term" value="F:FAD binding"/>
    <property type="evidence" value="ECO:0007669"/>
    <property type="project" value="InterPro"/>
</dbReference>
<evidence type="ECO:0000256" key="5">
    <source>
        <dbReference type="ARBA" id="ARBA00010485"/>
    </source>
</evidence>
<dbReference type="GO" id="GO:0008762">
    <property type="term" value="F:UDP-N-acetylmuramate dehydrogenase activity"/>
    <property type="evidence" value="ECO:0007669"/>
    <property type="project" value="UniProtKB-UniRule"/>
</dbReference>
<dbReference type="InterPro" id="IPR006094">
    <property type="entry name" value="Oxid_FAD_bind_N"/>
</dbReference>
<dbReference type="GO" id="GO:0005829">
    <property type="term" value="C:cytosol"/>
    <property type="evidence" value="ECO:0007669"/>
    <property type="project" value="TreeGrafter"/>
</dbReference>
<evidence type="ECO:0000256" key="8">
    <source>
        <dbReference type="ARBA" id="ARBA00022630"/>
    </source>
</evidence>
<name>A0A4Q4Z789_9ACTN</name>
<dbReference type="RefSeq" id="WP_134720231.1">
    <property type="nucleotide sequence ID" value="NZ_SDKM01000040.1"/>
</dbReference>
<dbReference type="InterPro" id="IPR016169">
    <property type="entry name" value="FAD-bd_PCMH_sub2"/>
</dbReference>
<dbReference type="Gene3D" id="3.30.465.10">
    <property type="match status" value="1"/>
</dbReference>
<feature type="active site" evidence="17">
    <location>
        <position position="347"/>
    </location>
</feature>
<gene>
    <name evidence="17" type="primary">murB</name>
    <name evidence="19" type="ORF">EKO23_20605</name>
</gene>
<evidence type="ECO:0000256" key="10">
    <source>
        <dbReference type="ARBA" id="ARBA00022857"/>
    </source>
</evidence>
<comment type="caution">
    <text evidence="19">The sequence shown here is derived from an EMBL/GenBank/DDBJ whole genome shotgun (WGS) entry which is preliminary data.</text>
</comment>
<dbReference type="SUPFAM" id="SSF56194">
    <property type="entry name" value="Uridine diphospho-N-Acetylenolpyruvylglucosamine reductase, MurB, C-terminal domain"/>
    <property type="match status" value="1"/>
</dbReference>
<dbReference type="NCBIfam" id="TIGR00179">
    <property type="entry name" value="murB"/>
    <property type="match status" value="1"/>
</dbReference>
<evidence type="ECO:0000256" key="1">
    <source>
        <dbReference type="ARBA" id="ARBA00001974"/>
    </source>
</evidence>
<accession>A0A4Q4Z789</accession>
<keyword evidence="8 17" id="KW-0285">Flavoprotein</keyword>
<dbReference type="EC" id="1.3.1.98" evidence="17"/>
<evidence type="ECO:0000256" key="9">
    <source>
        <dbReference type="ARBA" id="ARBA00022827"/>
    </source>
</evidence>
<evidence type="ECO:0000256" key="12">
    <source>
        <dbReference type="ARBA" id="ARBA00022984"/>
    </source>
</evidence>
<dbReference type="GO" id="GO:0009252">
    <property type="term" value="P:peptidoglycan biosynthetic process"/>
    <property type="evidence" value="ECO:0007669"/>
    <property type="project" value="UniProtKB-UniRule"/>
</dbReference>
<keyword evidence="7 17" id="KW-0132">Cell division</keyword>
<dbReference type="GO" id="GO:0071555">
    <property type="term" value="P:cell wall organization"/>
    <property type="evidence" value="ECO:0007669"/>
    <property type="project" value="UniProtKB-KW"/>
</dbReference>
<dbReference type="Proteomes" id="UP000295198">
    <property type="component" value="Unassembled WGS sequence"/>
</dbReference>
<evidence type="ECO:0000259" key="18">
    <source>
        <dbReference type="PROSITE" id="PS51387"/>
    </source>
</evidence>
<comment type="catalytic activity">
    <reaction evidence="16 17">
        <text>UDP-N-acetyl-alpha-D-muramate + NADP(+) = UDP-N-acetyl-3-O-(1-carboxyvinyl)-alpha-D-glucosamine + NADPH + H(+)</text>
        <dbReference type="Rhea" id="RHEA:12248"/>
        <dbReference type="ChEBI" id="CHEBI:15378"/>
        <dbReference type="ChEBI" id="CHEBI:57783"/>
        <dbReference type="ChEBI" id="CHEBI:58349"/>
        <dbReference type="ChEBI" id="CHEBI:68483"/>
        <dbReference type="ChEBI" id="CHEBI:70757"/>
        <dbReference type="EC" id="1.3.1.98"/>
    </reaction>
</comment>
<evidence type="ECO:0000256" key="6">
    <source>
        <dbReference type="ARBA" id="ARBA00022490"/>
    </source>
</evidence>
<organism evidence="19 20">
    <name type="scientific">Nocardioides guangzhouensis</name>
    <dbReference type="NCBI Taxonomy" id="2497878"/>
    <lineage>
        <taxon>Bacteria</taxon>
        <taxon>Bacillati</taxon>
        <taxon>Actinomycetota</taxon>
        <taxon>Actinomycetes</taxon>
        <taxon>Propionibacteriales</taxon>
        <taxon>Nocardioidaceae</taxon>
        <taxon>Nocardioides</taxon>
    </lineage>
</organism>
<dbReference type="PANTHER" id="PTHR21071">
    <property type="entry name" value="UDP-N-ACETYLENOLPYRUVOYLGLUCOSAMINE REDUCTASE"/>
    <property type="match status" value="1"/>
</dbReference>
<dbReference type="Pfam" id="PF01565">
    <property type="entry name" value="FAD_binding_4"/>
    <property type="match status" value="1"/>
</dbReference>
<comment type="similarity">
    <text evidence="5 17">Belongs to the MurB family.</text>
</comment>
<evidence type="ECO:0000256" key="15">
    <source>
        <dbReference type="ARBA" id="ARBA00023316"/>
    </source>
</evidence>
<dbReference type="SUPFAM" id="SSF56176">
    <property type="entry name" value="FAD-binding/transporter-associated domain-like"/>
    <property type="match status" value="1"/>
</dbReference>
<dbReference type="InterPro" id="IPR036635">
    <property type="entry name" value="MurB_C_sf"/>
</dbReference>
<dbReference type="EMBL" id="SDKM01000040">
    <property type="protein sequence ID" value="RYP82916.1"/>
    <property type="molecule type" value="Genomic_DNA"/>
</dbReference>
<dbReference type="PANTHER" id="PTHR21071:SF4">
    <property type="entry name" value="UDP-N-ACETYLENOLPYRUVOYLGLUCOSAMINE REDUCTASE"/>
    <property type="match status" value="1"/>
</dbReference>
<keyword evidence="13 17" id="KW-0560">Oxidoreductase</keyword>
<dbReference type="UniPathway" id="UPA00219"/>